<dbReference type="EMBL" id="BJYI01000005">
    <property type="protein sequence ID" value="GEN71307.1"/>
    <property type="molecule type" value="Genomic_DNA"/>
</dbReference>
<organism evidence="1 2">
    <name type="scientific">Chryseobacterium lathyri</name>
    <dbReference type="NCBI Taxonomy" id="395933"/>
    <lineage>
        <taxon>Bacteria</taxon>
        <taxon>Pseudomonadati</taxon>
        <taxon>Bacteroidota</taxon>
        <taxon>Flavobacteriia</taxon>
        <taxon>Flavobacteriales</taxon>
        <taxon>Weeksellaceae</taxon>
        <taxon>Chryseobacterium group</taxon>
        <taxon>Chryseobacterium</taxon>
    </lineage>
</organism>
<accession>A0A511Y7X7</accession>
<proteinExistence type="predicted"/>
<comment type="caution">
    <text evidence="1">The sequence shown here is derived from an EMBL/GenBank/DDBJ whole genome shotgun (WGS) entry which is preliminary data.</text>
</comment>
<evidence type="ECO:0000313" key="1">
    <source>
        <dbReference type="EMBL" id="GEN71307.1"/>
    </source>
</evidence>
<dbReference type="InterPro" id="IPR009057">
    <property type="entry name" value="Homeodomain-like_sf"/>
</dbReference>
<protein>
    <submittedName>
        <fullName evidence="1">Uncharacterized protein</fullName>
    </submittedName>
</protein>
<dbReference type="SUPFAM" id="SSF46689">
    <property type="entry name" value="Homeodomain-like"/>
    <property type="match status" value="1"/>
</dbReference>
<gene>
    <name evidence="1" type="ORF">CLA01_13790</name>
</gene>
<evidence type="ECO:0000313" key="2">
    <source>
        <dbReference type="Proteomes" id="UP000321150"/>
    </source>
</evidence>
<dbReference type="Proteomes" id="UP000321150">
    <property type="component" value="Unassembled WGS sequence"/>
</dbReference>
<sequence length="128" mass="15258">MIEQKIKENGIEISRVCNFLNIMDADLQQIYKSANIDCDMLLRFSKLTEYDFFRTYSQHLILYSPPKGLNIKQGKTHLPVFRKAIYSKELIDFILEQISSGRKTKSQIIEEYRIPKTTLYKWIKKFQK</sequence>
<dbReference type="AlphaFoldDB" id="A0A511Y7X7"/>
<name>A0A511Y7X7_9FLAO</name>
<reference evidence="1 2" key="1">
    <citation type="submission" date="2019-07" db="EMBL/GenBank/DDBJ databases">
        <title>Whole genome shotgun sequence of Chryseobacterium lathyri NBRC 105250.</title>
        <authorList>
            <person name="Hosoyama A."/>
            <person name="Uohara A."/>
            <person name="Ohji S."/>
            <person name="Ichikawa N."/>
        </authorList>
    </citation>
    <scope>NUCLEOTIDE SEQUENCE [LARGE SCALE GENOMIC DNA]</scope>
    <source>
        <strain evidence="1 2">NBRC 105250</strain>
    </source>
</reference>
<dbReference type="Gene3D" id="1.10.10.60">
    <property type="entry name" value="Homeodomain-like"/>
    <property type="match status" value="1"/>
</dbReference>